<comment type="similarity">
    <text evidence="2">Belongs to the NAPRTase family.</text>
</comment>
<dbReference type="NCBIfam" id="TIGR01513">
    <property type="entry name" value="NAPRTase_put"/>
    <property type="match status" value="1"/>
</dbReference>
<keyword evidence="6" id="KW-0662">Pyridine nucleotide biosynthesis</keyword>
<dbReference type="Gene3D" id="3.20.20.70">
    <property type="entry name" value="Aldolase class I"/>
    <property type="match status" value="1"/>
</dbReference>
<evidence type="ECO:0000259" key="9">
    <source>
        <dbReference type="Pfam" id="PF00857"/>
    </source>
</evidence>
<dbReference type="Pfam" id="PF17956">
    <property type="entry name" value="NAPRTase_C"/>
    <property type="match status" value="1"/>
</dbReference>
<dbReference type="AlphaFoldDB" id="A0A9D9IGL7"/>
<evidence type="ECO:0000256" key="3">
    <source>
        <dbReference type="ARBA" id="ARBA00013236"/>
    </source>
</evidence>
<sequence length="670" mass="74398">MMLNNAYCSDKYQYTMGKSFFESGNAERRAVFNLFYRTAPENNNWAVVSGTDEVIEMVNSLGNMPESFFEKFLPGDEYAEFRKYLSAMKFTGNIYAMKEGEIAFPKEPVIIVEAPLVQAQVLETPMLCIMNHQMAVATKASRVTRATSKPVSEFGSRRAHGPWAATYGAKAAVIAGCASTSNVLTEVLYGKPSTGTMAHSFISSFGCSVEGEFRAFDTYIKTHMHEGLTLLIDTYDTLRCGIRNAIKAFRANGIDNDYPYGYGVRLDSGDLAYLSIECRKMLDRAGMTGCKIFATNSLDEYLISDLEKQGARIDCYGVGDAIATAKNNPCFGNVYKLVEIDHQPVLKRSEDKIKLINPGFQITYRIAKAGLFRADVTCIRGDSLSRKIERGETITIRDEYDSNKYTTFYKGTYKAKPLQEKAIDGGKTVMERRSLDDKRTYYLENLSRLGASEKRLINPHYYKVDISDTLYDTKMGLLDNIIKEIDSKAISAHVVVDMLYDFIDGTMACHNGQKAAVAARAFIKAHPEMPVLFVCDHHPADHSSFKDYGGIWPMHCITGTRGAEIEEGLAGYATEELTFYKGEDAGTEQYSGFEGANTSGETLDDKLQELGVRRVYVSGIATEYCIKATCSDLLAAGYEVCLLTDALAYVDEDGHEKAIAEMDGMGIKML</sequence>
<dbReference type="InterPro" id="IPR040727">
    <property type="entry name" value="NAPRTase_N"/>
</dbReference>
<feature type="domain" description="Nicotinate phosphoribosyltransferase N-terminal" evidence="10">
    <location>
        <begin position="9"/>
        <end position="131"/>
    </location>
</feature>
<dbReference type="NCBIfam" id="NF006695">
    <property type="entry name" value="PRK09243.1-2"/>
    <property type="match status" value="1"/>
</dbReference>
<dbReference type="Proteomes" id="UP000823604">
    <property type="component" value="Unassembled WGS sequence"/>
</dbReference>
<dbReference type="PANTHER" id="PTHR11098">
    <property type="entry name" value="NICOTINATE PHOSPHORIBOSYLTRANSFERASE"/>
    <property type="match status" value="1"/>
</dbReference>
<evidence type="ECO:0000256" key="5">
    <source>
        <dbReference type="ARBA" id="ARBA00022598"/>
    </source>
</evidence>
<dbReference type="Gene3D" id="3.20.140.10">
    <property type="entry name" value="nicotinate phosphoribosyltransferase"/>
    <property type="match status" value="1"/>
</dbReference>
<accession>A0A9D9IGL7</accession>
<evidence type="ECO:0000256" key="7">
    <source>
        <dbReference type="ARBA" id="ARBA00022679"/>
    </source>
</evidence>
<dbReference type="InterPro" id="IPR006405">
    <property type="entry name" value="Nic_PRibTrfase_pncB"/>
</dbReference>
<dbReference type="InterPro" id="IPR013785">
    <property type="entry name" value="Aldolase_TIM"/>
</dbReference>
<keyword evidence="5 12" id="KW-0436">Ligase</keyword>
<reference evidence="12" key="2">
    <citation type="journal article" date="2021" name="PeerJ">
        <title>Extensive microbial diversity within the chicken gut microbiome revealed by metagenomics and culture.</title>
        <authorList>
            <person name="Gilroy R."/>
            <person name="Ravi A."/>
            <person name="Getino M."/>
            <person name="Pursley I."/>
            <person name="Horton D.L."/>
            <person name="Alikhan N.F."/>
            <person name="Baker D."/>
            <person name="Gharbi K."/>
            <person name="Hall N."/>
            <person name="Watson M."/>
            <person name="Adriaenssens E.M."/>
            <person name="Foster-Nyarko E."/>
            <person name="Jarju S."/>
            <person name="Secka A."/>
            <person name="Antonio M."/>
            <person name="Oren A."/>
            <person name="Chaudhuri R.R."/>
            <person name="La Ragione R."/>
            <person name="Hildebrand F."/>
            <person name="Pallen M.J."/>
        </authorList>
    </citation>
    <scope>NUCLEOTIDE SEQUENCE</scope>
    <source>
        <strain evidence="12">B1-8020</strain>
    </source>
</reference>
<name>A0A9D9IGL7_9BACT</name>
<dbReference type="EMBL" id="JADIMA010000023">
    <property type="protein sequence ID" value="MBO8472447.1"/>
    <property type="molecule type" value="Genomic_DNA"/>
</dbReference>
<dbReference type="PANTHER" id="PTHR11098:SF1">
    <property type="entry name" value="NICOTINATE PHOSPHORIBOSYLTRANSFERASE"/>
    <property type="match status" value="1"/>
</dbReference>
<dbReference type="InterPro" id="IPR007229">
    <property type="entry name" value="Nic_PRibTrfase-Fam"/>
</dbReference>
<dbReference type="Pfam" id="PF00857">
    <property type="entry name" value="Isochorismatase"/>
    <property type="match status" value="1"/>
</dbReference>
<comment type="caution">
    <text evidence="12">The sequence shown here is derived from an EMBL/GenBank/DDBJ whole genome shotgun (WGS) entry which is preliminary data.</text>
</comment>
<dbReference type="GO" id="GO:0034355">
    <property type="term" value="P:NAD+ biosynthetic process via the salvage pathway"/>
    <property type="evidence" value="ECO:0007669"/>
    <property type="project" value="UniProtKB-ARBA"/>
</dbReference>
<dbReference type="InterPro" id="IPR041619">
    <property type="entry name" value="NAPRTase_C"/>
</dbReference>
<evidence type="ECO:0000313" key="12">
    <source>
        <dbReference type="EMBL" id="MBO8472447.1"/>
    </source>
</evidence>
<evidence type="ECO:0000256" key="8">
    <source>
        <dbReference type="ARBA" id="ARBA00048668"/>
    </source>
</evidence>
<dbReference type="SUPFAM" id="SSF54675">
    <property type="entry name" value="Nicotinate/Quinolinate PRTase N-terminal domain-like"/>
    <property type="match status" value="1"/>
</dbReference>
<dbReference type="InterPro" id="IPR000868">
    <property type="entry name" value="Isochorismatase-like_dom"/>
</dbReference>
<dbReference type="InterPro" id="IPR036380">
    <property type="entry name" value="Isochorismatase-like_sf"/>
</dbReference>
<dbReference type="EC" id="6.3.4.21" evidence="3"/>
<dbReference type="CDD" id="cd01570">
    <property type="entry name" value="NAPRTase_A"/>
    <property type="match status" value="1"/>
</dbReference>
<dbReference type="Pfam" id="PF17767">
    <property type="entry name" value="NAPRTase_N"/>
    <property type="match status" value="1"/>
</dbReference>
<evidence type="ECO:0000313" key="13">
    <source>
        <dbReference type="Proteomes" id="UP000823604"/>
    </source>
</evidence>
<dbReference type="Gene3D" id="3.40.50.850">
    <property type="entry name" value="Isochorismatase-like"/>
    <property type="match status" value="1"/>
</dbReference>
<comment type="catalytic activity">
    <reaction evidence="8">
        <text>5-phospho-alpha-D-ribose 1-diphosphate + nicotinate + ATP + H2O = nicotinate beta-D-ribonucleotide + ADP + phosphate + diphosphate</text>
        <dbReference type="Rhea" id="RHEA:36163"/>
        <dbReference type="ChEBI" id="CHEBI:15377"/>
        <dbReference type="ChEBI" id="CHEBI:30616"/>
        <dbReference type="ChEBI" id="CHEBI:32544"/>
        <dbReference type="ChEBI" id="CHEBI:33019"/>
        <dbReference type="ChEBI" id="CHEBI:43474"/>
        <dbReference type="ChEBI" id="CHEBI:57502"/>
        <dbReference type="ChEBI" id="CHEBI:58017"/>
        <dbReference type="ChEBI" id="CHEBI:456216"/>
        <dbReference type="EC" id="6.3.4.21"/>
    </reaction>
</comment>
<dbReference type="GO" id="GO:0047280">
    <property type="term" value="F:nicotinamide phosphoribosyltransferase activity"/>
    <property type="evidence" value="ECO:0007669"/>
    <property type="project" value="UniProtKB-ARBA"/>
</dbReference>
<evidence type="ECO:0000256" key="1">
    <source>
        <dbReference type="ARBA" id="ARBA00004952"/>
    </source>
</evidence>
<reference evidence="12" key="1">
    <citation type="submission" date="2020-10" db="EMBL/GenBank/DDBJ databases">
        <authorList>
            <person name="Gilroy R."/>
        </authorList>
    </citation>
    <scope>NUCLEOTIDE SEQUENCE</scope>
    <source>
        <strain evidence="12">B1-8020</strain>
    </source>
</reference>
<dbReference type="GO" id="GO:0005829">
    <property type="term" value="C:cytosol"/>
    <property type="evidence" value="ECO:0007669"/>
    <property type="project" value="TreeGrafter"/>
</dbReference>
<evidence type="ECO:0000259" key="10">
    <source>
        <dbReference type="Pfam" id="PF17767"/>
    </source>
</evidence>
<dbReference type="FunFam" id="3.20.20.70:FF:000076">
    <property type="entry name" value="Nicotinate phosphoribosyltransferase"/>
    <property type="match status" value="1"/>
</dbReference>
<dbReference type="SUPFAM" id="SSF52499">
    <property type="entry name" value="Isochorismatase-like hydrolases"/>
    <property type="match status" value="1"/>
</dbReference>
<proteinExistence type="inferred from homology"/>
<evidence type="ECO:0000259" key="11">
    <source>
        <dbReference type="Pfam" id="PF17956"/>
    </source>
</evidence>
<keyword evidence="7" id="KW-0808">Transferase</keyword>
<evidence type="ECO:0000256" key="6">
    <source>
        <dbReference type="ARBA" id="ARBA00022642"/>
    </source>
</evidence>
<dbReference type="SUPFAM" id="SSF51690">
    <property type="entry name" value="Nicotinate/Quinolinate PRTase C-terminal domain-like"/>
    <property type="match status" value="1"/>
</dbReference>
<dbReference type="InterPro" id="IPR036068">
    <property type="entry name" value="Nicotinate_pribotase-like_C"/>
</dbReference>
<evidence type="ECO:0000256" key="4">
    <source>
        <dbReference type="ARBA" id="ARBA00022553"/>
    </source>
</evidence>
<protein>
    <recommendedName>
        <fullName evidence="3">nicotinate phosphoribosyltransferase</fullName>
        <ecNumber evidence="3">6.3.4.21</ecNumber>
    </recommendedName>
</protein>
<keyword evidence="12" id="KW-0328">Glycosyltransferase</keyword>
<organism evidence="12 13">
    <name type="scientific">Candidatus Merdivivens pullicola</name>
    <dbReference type="NCBI Taxonomy" id="2840872"/>
    <lineage>
        <taxon>Bacteria</taxon>
        <taxon>Pseudomonadati</taxon>
        <taxon>Bacteroidota</taxon>
        <taxon>Bacteroidia</taxon>
        <taxon>Bacteroidales</taxon>
        <taxon>Muribaculaceae</taxon>
        <taxon>Muribaculaceae incertae sedis</taxon>
        <taxon>Candidatus Merdivivens</taxon>
    </lineage>
</organism>
<gene>
    <name evidence="12" type="ORF">IAB81_02295</name>
</gene>
<dbReference type="GO" id="GO:0004516">
    <property type="term" value="F:nicotinate phosphoribosyltransferase activity"/>
    <property type="evidence" value="ECO:0007669"/>
    <property type="project" value="UniProtKB-EC"/>
</dbReference>
<feature type="domain" description="Nicotinate phosphoribosyltransferase C-terminal" evidence="11">
    <location>
        <begin position="364"/>
        <end position="474"/>
    </location>
</feature>
<keyword evidence="4" id="KW-0597">Phosphoprotein</keyword>
<comment type="pathway">
    <text evidence="1">Cofactor biosynthesis; NAD(+) biosynthesis; nicotinate D-ribonucleotide from nicotinate: step 1/1.</text>
</comment>
<feature type="domain" description="Isochorismatase-like" evidence="9">
    <location>
        <begin position="491"/>
        <end position="667"/>
    </location>
</feature>
<evidence type="ECO:0000256" key="2">
    <source>
        <dbReference type="ARBA" id="ARBA00010897"/>
    </source>
</evidence>
<dbReference type="NCBIfam" id="NF009131">
    <property type="entry name" value="PRK12484.1"/>
    <property type="match status" value="1"/>
</dbReference>